<reference evidence="7" key="1">
    <citation type="submission" date="2017-07" db="EMBL/GenBank/DDBJ databases">
        <title>The cable genome - Insights into the physiology and evolution of filamentous bacteria capable of sulfide oxidation via long distance electron transfer.</title>
        <authorList>
            <person name="Thorup C."/>
            <person name="Bjerg J.T."/>
            <person name="Schreiber L."/>
            <person name="Nielsen L.P."/>
            <person name="Kjeldsen K.U."/>
            <person name="Boesen T."/>
            <person name="Boggild A."/>
            <person name="Meysman F."/>
            <person name="Geelhoed J."/>
            <person name="Schramm A."/>
        </authorList>
    </citation>
    <scope>NUCLEOTIDE SEQUENCE [LARGE SCALE GENOMIC DNA]</scope>
    <source>
        <strain evidence="7">GS</strain>
    </source>
</reference>
<dbReference type="Pfam" id="PF19576">
    <property type="entry name" value="Acyltransf_2"/>
    <property type="match status" value="1"/>
</dbReference>
<organism evidence="7 8">
    <name type="scientific">Candidatus Electronema aureum</name>
    <dbReference type="NCBI Taxonomy" id="2005002"/>
    <lineage>
        <taxon>Bacteria</taxon>
        <taxon>Pseudomonadati</taxon>
        <taxon>Thermodesulfobacteriota</taxon>
        <taxon>Desulfobulbia</taxon>
        <taxon>Desulfobulbales</taxon>
        <taxon>Desulfobulbaceae</taxon>
        <taxon>Candidatus Electronema</taxon>
    </lineage>
</organism>
<evidence type="ECO:0000259" key="6">
    <source>
        <dbReference type="SMART" id="SM00563"/>
    </source>
</evidence>
<dbReference type="InterPro" id="IPR016181">
    <property type="entry name" value="Acyl_CoA_acyltransferase"/>
</dbReference>
<evidence type="ECO:0000256" key="2">
    <source>
        <dbReference type="ARBA" id="ARBA00022516"/>
    </source>
</evidence>
<dbReference type="InterPro" id="IPR045746">
    <property type="entry name" value="ACT14924-like_Acyltransf_dom"/>
</dbReference>
<dbReference type="Pfam" id="PF13444">
    <property type="entry name" value="Acetyltransf_5"/>
    <property type="match status" value="1"/>
</dbReference>
<keyword evidence="4" id="KW-0443">Lipid metabolism</keyword>
<sequence>MFTVEQVLSDHYPAVQNSPFLGPAVRPVLRRLLREDDFTAFAARYPHLKGMDFVEQALEHFAFSYTVSQRERENIPPCGRVVIIANHPIGSLDGLALLKLIHEVRSDVRIVANSLLSQIKPLGPCLLPVNNMGGASSTKEQLGLISAALLNEEAVIVFPAGEVSRFSLSGIKDGKWRKGFLKIAEKAKAPILPVHVDGRNSVSFYAASALWKPLSTALLVQEMFRQQKRRLKFTVGEIIPYSVCRSLPFAAEKKVKLIRKHLYRIGKGKAPLLRTESAVALPERRSDLKKCLKEAELLGKTPDGKLIFLAAGQESSPLLREIGRLRETAFRAVEEGTGRRRDIDRFDSYYQHLVLWDENDLEIVGAYRFTDAASVIAEHGLEGLYTHSLFDFGPEHRWFLNSGLELGRSFVQPRYWGKRSLDYLWYGIGAFLAKNPQYRHLFGPVSISSAMPQSAKDLLIYFYQLHYGGGPHCSRTPFVYASPQTALAQEFSGKDCAEDFKRLKHLLQNMGVSVPPLYKQYAALCEPGGVRFLDFNVDADFSSCVDGLVVVDLARLTAQKRSRYIEGELLASSPSSSPVSSHSPHQ</sequence>
<dbReference type="PANTHER" id="PTHR37323:SF1">
    <property type="entry name" value="L-ORNITHINE N(ALPHA)-ACYLTRANSFERASE"/>
    <property type="match status" value="1"/>
</dbReference>
<keyword evidence="8" id="KW-1185">Reference proteome</keyword>
<keyword evidence="3" id="KW-0808">Transferase</keyword>
<keyword evidence="2" id="KW-0444">Lipid biosynthesis</keyword>
<dbReference type="AlphaFoldDB" id="A0A521FZS7"/>
<evidence type="ECO:0000256" key="5">
    <source>
        <dbReference type="ARBA" id="ARBA00023315"/>
    </source>
</evidence>
<dbReference type="EMBL" id="NQJD01000033">
    <property type="protein sequence ID" value="TAA74272.1"/>
    <property type="molecule type" value="Genomic_DNA"/>
</dbReference>
<evidence type="ECO:0000256" key="1">
    <source>
        <dbReference type="ARBA" id="ARBA00005189"/>
    </source>
</evidence>
<dbReference type="InterPro" id="IPR002123">
    <property type="entry name" value="Plipid/glycerol_acylTrfase"/>
</dbReference>
<dbReference type="SMART" id="SM00563">
    <property type="entry name" value="PlsC"/>
    <property type="match status" value="1"/>
</dbReference>
<dbReference type="GO" id="GO:0016746">
    <property type="term" value="F:acyltransferase activity"/>
    <property type="evidence" value="ECO:0007669"/>
    <property type="project" value="UniProtKB-KW"/>
</dbReference>
<accession>A0A521FZS7</accession>
<dbReference type="PANTHER" id="PTHR37323">
    <property type="entry name" value="GCN5-RELATED N-ACETYLTRANSFERASE"/>
    <property type="match status" value="1"/>
</dbReference>
<dbReference type="GO" id="GO:0006629">
    <property type="term" value="P:lipid metabolic process"/>
    <property type="evidence" value="ECO:0007669"/>
    <property type="project" value="UniProtKB-KW"/>
</dbReference>
<evidence type="ECO:0000313" key="7">
    <source>
        <dbReference type="EMBL" id="TAA74272.1"/>
    </source>
</evidence>
<evidence type="ECO:0000313" key="8">
    <source>
        <dbReference type="Proteomes" id="UP000316238"/>
    </source>
</evidence>
<protein>
    <submittedName>
        <fullName evidence="7">Hemolysin</fullName>
    </submittedName>
</protein>
<comment type="caution">
    <text evidence="7">The sequence shown here is derived from an EMBL/GenBank/DDBJ whole genome shotgun (WGS) entry which is preliminary data.</text>
</comment>
<dbReference type="SUPFAM" id="SSF55729">
    <property type="entry name" value="Acyl-CoA N-acyltransferases (Nat)"/>
    <property type="match status" value="1"/>
</dbReference>
<comment type="pathway">
    <text evidence="1">Lipid metabolism.</text>
</comment>
<dbReference type="SUPFAM" id="SSF69593">
    <property type="entry name" value="Glycerol-3-phosphate (1)-acyltransferase"/>
    <property type="match status" value="1"/>
</dbReference>
<gene>
    <name evidence="7" type="ORF">CDV28_13323</name>
</gene>
<name>A0A521FZS7_9BACT</name>
<evidence type="ECO:0000256" key="4">
    <source>
        <dbReference type="ARBA" id="ARBA00023098"/>
    </source>
</evidence>
<dbReference type="Gene3D" id="3.40.630.30">
    <property type="match status" value="1"/>
</dbReference>
<dbReference type="InterPro" id="IPR052351">
    <property type="entry name" value="Ornithine_N-alpha-AT"/>
</dbReference>
<keyword evidence="5" id="KW-0012">Acyltransferase</keyword>
<evidence type="ECO:0000256" key="3">
    <source>
        <dbReference type="ARBA" id="ARBA00022679"/>
    </source>
</evidence>
<feature type="domain" description="Phospholipid/glycerol acyltransferase" evidence="6">
    <location>
        <begin position="81"/>
        <end position="199"/>
    </location>
</feature>
<proteinExistence type="predicted"/>
<dbReference type="Proteomes" id="UP000316238">
    <property type="component" value="Unassembled WGS sequence"/>
</dbReference>